<dbReference type="AlphaFoldDB" id="A0A9Q3C118"/>
<keyword evidence="2" id="KW-1185">Reference proteome</keyword>
<evidence type="ECO:0000313" key="2">
    <source>
        <dbReference type="Proteomes" id="UP000765509"/>
    </source>
</evidence>
<dbReference type="Proteomes" id="UP000765509">
    <property type="component" value="Unassembled WGS sequence"/>
</dbReference>
<proteinExistence type="predicted"/>
<organism evidence="1 2">
    <name type="scientific">Austropuccinia psidii MF-1</name>
    <dbReference type="NCBI Taxonomy" id="1389203"/>
    <lineage>
        <taxon>Eukaryota</taxon>
        <taxon>Fungi</taxon>
        <taxon>Dikarya</taxon>
        <taxon>Basidiomycota</taxon>
        <taxon>Pucciniomycotina</taxon>
        <taxon>Pucciniomycetes</taxon>
        <taxon>Pucciniales</taxon>
        <taxon>Sphaerophragmiaceae</taxon>
        <taxon>Austropuccinia</taxon>
    </lineage>
</organism>
<protein>
    <recommendedName>
        <fullName evidence="3">Reverse transcriptase Ty1/copia-type domain-containing protein</fullName>
    </recommendedName>
</protein>
<dbReference type="EMBL" id="AVOT02003850">
    <property type="protein sequence ID" value="MBW0474770.1"/>
    <property type="molecule type" value="Genomic_DNA"/>
</dbReference>
<comment type="caution">
    <text evidence="1">The sequence shown here is derived from an EMBL/GenBank/DDBJ whole genome shotgun (WGS) entry which is preliminary data.</text>
</comment>
<reference evidence="1" key="1">
    <citation type="submission" date="2021-03" db="EMBL/GenBank/DDBJ databases">
        <title>Draft genome sequence of rust myrtle Austropuccinia psidii MF-1, a brazilian biotype.</title>
        <authorList>
            <person name="Quecine M.C."/>
            <person name="Pachon D.M.R."/>
            <person name="Bonatelli M.L."/>
            <person name="Correr F.H."/>
            <person name="Franceschini L.M."/>
            <person name="Leite T.F."/>
            <person name="Margarido G.R.A."/>
            <person name="Almeida C.A."/>
            <person name="Ferrarezi J.A."/>
            <person name="Labate C.A."/>
        </authorList>
    </citation>
    <scope>NUCLEOTIDE SEQUENCE</scope>
    <source>
        <strain evidence="1">MF-1</strain>
    </source>
</reference>
<sequence length="242" mass="27477">MHTQDATILTIVQINEDKAKTSPINPTEFCSFIGSLLYLVAGTGPDLAFAVNNLACHSTHPVNNHWLALNHLMVYLLRTKNRYLSINPQYLNVDLWTDASWGGTLERSHSSCMIKLANSPIFWNSKKQTVVALSTCAAKYIAFSNATQHFFQKINHMKYFANYFEKKILCDNEVAIGISKDALLRKCTRYLNRAFLFVNVTKRQFNIKFKWVSPSLQQANVLTKGLSGPSTKISQEHLCLRE</sequence>
<dbReference type="CDD" id="cd09272">
    <property type="entry name" value="RNase_HI_RT_Ty1"/>
    <property type="match status" value="1"/>
</dbReference>
<gene>
    <name evidence="1" type="ORF">O181_014485</name>
</gene>
<name>A0A9Q3C118_9BASI</name>
<evidence type="ECO:0000313" key="1">
    <source>
        <dbReference type="EMBL" id="MBW0474770.1"/>
    </source>
</evidence>
<evidence type="ECO:0008006" key="3">
    <source>
        <dbReference type="Google" id="ProtNLM"/>
    </source>
</evidence>
<dbReference type="PANTHER" id="PTHR11439:SF483">
    <property type="entry name" value="PEPTIDE SYNTHASE GLIP-LIKE, PUTATIVE (AFU_ORTHOLOGUE AFUA_3G12920)-RELATED"/>
    <property type="match status" value="1"/>
</dbReference>
<dbReference type="OrthoDB" id="3344688at2759"/>
<dbReference type="PANTHER" id="PTHR11439">
    <property type="entry name" value="GAG-POL-RELATED RETROTRANSPOSON"/>
    <property type="match status" value="1"/>
</dbReference>
<accession>A0A9Q3C118</accession>